<keyword evidence="2" id="KW-0732">Signal</keyword>
<protein>
    <submittedName>
        <fullName evidence="3">Glycosyl hydrolase</fullName>
    </submittedName>
</protein>
<dbReference type="InterPro" id="IPR012341">
    <property type="entry name" value="6hp_glycosidase-like_sf"/>
</dbReference>
<dbReference type="EMBL" id="PVBQ01000006">
    <property type="protein sequence ID" value="PRD47655.1"/>
    <property type="molecule type" value="Genomic_DNA"/>
</dbReference>
<name>A0A2S9J4F7_9SPHI</name>
<feature type="chain" id="PRO_5015721399" evidence="2">
    <location>
        <begin position="20"/>
        <end position="379"/>
    </location>
</feature>
<evidence type="ECO:0000256" key="1">
    <source>
        <dbReference type="ARBA" id="ARBA00022801"/>
    </source>
</evidence>
<dbReference type="InterPro" id="IPR010905">
    <property type="entry name" value="Glyco_hydro_88"/>
</dbReference>
<dbReference type="OrthoDB" id="9807186at2"/>
<sequence>MKRTILKICILFLSIQTYAQNGVWDDLPAYADPVLIGEKLVKNYLASDYRHFDEIPGEPPYIVYPETCTWLGALVFSEKTNNTALLMDLEKRFFPLLGKRKELMQKPNHVDNTVFGVIPLRLYMLTDNPLYYHIGIDFADRQWQLPKSSASDSIKHCALLDRGLSWQTRFWIDDMYMITAIQSHAYLATKDRKYIDRAAYEMTVYLDSIQKPNGLFYHAKQAPFFWGRGNGWMAAGMTELLKNLPKDNKHYPRILSSYQHMMRTLKSYVNKEGLWGQLVDEPEGSWTETSGSAMFTYAMIVGVKEGWLDRHEYVPVVRKAWLALMPYINDNGDLRDVCIGTNIGSTKEHYLNRRRLVGDFHGQAALLWCASALLPEEKQ</sequence>
<comment type="caution">
    <text evidence="3">The sequence shown here is derived from an EMBL/GenBank/DDBJ whole genome shotgun (WGS) entry which is preliminary data.</text>
</comment>
<proteinExistence type="predicted"/>
<organism evidence="3 4">
    <name type="scientific">Sphingobacterium haloxyli</name>
    <dbReference type="NCBI Taxonomy" id="2100533"/>
    <lineage>
        <taxon>Bacteria</taxon>
        <taxon>Pseudomonadati</taxon>
        <taxon>Bacteroidota</taxon>
        <taxon>Sphingobacteriia</taxon>
        <taxon>Sphingobacteriales</taxon>
        <taxon>Sphingobacteriaceae</taxon>
        <taxon>Sphingobacterium</taxon>
    </lineage>
</organism>
<feature type="signal peptide" evidence="2">
    <location>
        <begin position="1"/>
        <end position="19"/>
    </location>
</feature>
<dbReference type="SUPFAM" id="SSF48208">
    <property type="entry name" value="Six-hairpin glycosidases"/>
    <property type="match status" value="1"/>
</dbReference>
<evidence type="ECO:0000313" key="4">
    <source>
        <dbReference type="Proteomes" id="UP000239711"/>
    </source>
</evidence>
<evidence type="ECO:0000256" key="2">
    <source>
        <dbReference type="SAM" id="SignalP"/>
    </source>
</evidence>
<evidence type="ECO:0000313" key="3">
    <source>
        <dbReference type="EMBL" id="PRD47655.1"/>
    </source>
</evidence>
<dbReference type="GO" id="GO:0005975">
    <property type="term" value="P:carbohydrate metabolic process"/>
    <property type="evidence" value="ECO:0007669"/>
    <property type="project" value="InterPro"/>
</dbReference>
<dbReference type="AlphaFoldDB" id="A0A2S9J4F7"/>
<reference evidence="3 4" key="1">
    <citation type="submission" date="2018-02" db="EMBL/GenBank/DDBJ databases">
        <title>The draft genome of Sphingobacterium sp. 5JN-11.</title>
        <authorList>
            <person name="Liu L."/>
            <person name="Li L."/>
            <person name="Liang L."/>
            <person name="Zhang X."/>
            <person name="Wang T."/>
        </authorList>
    </citation>
    <scope>NUCLEOTIDE SEQUENCE [LARGE SCALE GENOMIC DNA]</scope>
    <source>
        <strain evidence="3 4">5JN-11</strain>
    </source>
</reference>
<dbReference type="InterPro" id="IPR008928">
    <property type="entry name" value="6-hairpin_glycosidase_sf"/>
</dbReference>
<dbReference type="Gene3D" id="1.50.10.10">
    <property type="match status" value="1"/>
</dbReference>
<dbReference type="InterPro" id="IPR052043">
    <property type="entry name" value="PolySaccharide_Degr_Enz"/>
</dbReference>
<dbReference type="PANTHER" id="PTHR33886:SF8">
    <property type="entry name" value="UNSATURATED RHAMNOGALACTURONAN HYDROLASE (EUROFUNG)"/>
    <property type="match status" value="1"/>
</dbReference>
<dbReference type="PANTHER" id="PTHR33886">
    <property type="entry name" value="UNSATURATED RHAMNOGALACTURONAN HYDROLASE (EUROFUNG)"/>
    <property type="match status" value="1"/>
</dbReference>
<dbReference type="GO" id="GO:0016787">
    <property type="term" value="F:hydrolase activity"/>
    <property type="evidence" value="ECO:0007669"/>
    <property type="project" value="UniProtKB-KW"/>
</dbReference>
<keyword evidence="1 3" id="KW-0378">Hydrolase</keyword>
<keyword evidence="4" id="KW-1185">Reference proteome</keyword>
<dbReference type="Proteomes" id="UP000239711">
    <property type="component" value="Unassembled WGS sequence"/>
</dbReference>
<gene>
    <name evidence="3" type="ORF">C5745_10130</name>
</gene>
<dbReference type="RefSeq" id="WP_105716878.1">
    <property type="nucleotide sequence ID" value="NZ_PVBQ01000006.1"/>
</dbReference>
<accession>A0A2S9J4F7</accession>
<dbReference type="Pfam" id="PF07470">
    <property type="entry name" value="Glyco_hydro_88"/>
    <property type="match status" value="1"/>
</dbReference>